<comment type="similarity">
    <text evidence="1">Belongs to the JHDM3 histone demethylase family.</text>
</comment>
<dbReference type="PROSITE" id="PS51183">
    <property type="entry name" value="JMJN"/>
    <property type="match status" value="1"/>
</dbReference>
<feature type="domain" description="JmjC" evidence="9">
    <location>
        <begin position="325"/>
        <end position="488"/>
    </location>
</feature>
<evidence type="ECO:0000313" key="12">
    <source>
        <dbReference type="Proteomes" id="UP000232875"/>
    </source>
</evidence>
<feature type="domain" description="JmjN" evidence="8">
    <location>
        <begin position="86"/>
        <end position="127"/>
    </location>
</feature>
<keyword evidence="3" id="KW-0479">Metal-binding</keyword>
<evidence type="ECO:0000256" key="7">
    <source>
        <dbReference type="SAM" id="MobiDB-lite"/>
    </source>
</evidence>
<reference evidence="11 12" key="1">
    <citation type="submission" date="2017-10" db="EMBL/GenBank/DDBJ databases">
        <title>A novel species of cold-tolerant Malassezia isolated from bats.</title>
        <authorList>
            <person name="Lorch J.M."/>
            <person name="Palmer J.M."/>
            <person name="Vanderwolf K.J."/>
            <person name="Schmidt K.Z."/>
            <person name="Verant M.L."/>
            <person name="Weller T.J."/>
            <person name="Blehert D.S."/>
        </authorList>
    </citation>
    <scope>NUCLEOTIDE SEQUENCE [LARGE SCALE GENOMIC DNA]</scope>
    <source>
        <strain evidence="11 12">NWHC:44797-103</strain>
    </source>
</reference>
<dbReference type="GO" id="GO:0010468">
    <property type="term" value="P:regulation of gene expression"/>
    <property type="evidence" value="ECO:0007669"/>
    <property type="project" value="TreeGrafter"/>
</dbReference>
<evidence type="ECO:0000256" key="4">
    <source>
        <dbReference type="ARBA" id="ARBA00022771"/>
    </source>
</evidence>
<dbReference type="AlphaFoldDB" id="A0A2N1JB83"/>
<dbReference type="PROSITE" id="PS51805">
    <property type="entry name" value="EPHD"/>
    <property type="match status" value="1"/>
</dbReference>
<proteinExistence type="inferred from homology"/>
<dbReference type="InterPro" id="IPR013083">
    <property type="entry name" value="Znf_RING/FYVE/PHD"/>
</dbReference>
<dbReference type="PANTHER" id="PTHR10694:SF7">
    <property type="entry name" value="[HISTONE H3]-TRIMETHYL-L-LYSINE(9) DEMETHYLASE"/>
    <property type="match status" value="1"/>
</dbReference>
<dbReference type="SMART" id="SM00545">
    <property type="entry name" value="JmjN"/>
    <property type="match status" value="1"/>
</dbReference>
<dbReference type="GO" id="GO:0000785">
    <property type="term" value="C:chromatin"/>
    <property type="evidence" value="ECO:0007669"/>
    <property type="project" value="TreeGrafter"/>
</dbReference>
<evidence type="ECO:0000256" key="3">
    <source>
        <dbReference type="ARBA" id="ARBA00022723"/>
    </source>
</evidence>
<dbReference type="SUPFAM" id="SSF51197">
    <property type="entry name" value="Clavaminate synthase-like"/>
    <property type="match status" value="1"/>
</dbReference>
<dbReference type="InterPro" id="IPR003347">
    <property type="entry name" value="JmjC_dom"/>
</dbReference>
<dbReference type="EMBL" id="KZ454991">
    <property type="protein sequence ID" value="PKI83772.1"/>
    <property type="molecule type" value="Genomic_DNA"/>
</dbReference>
<dbReference type="InterPro" id="IPR034732">
    <property type="entry name" value="EPHD"/>
</dbReference>
<dbReference type="Pfam" id="PF02375">
    <property type="entry name" value="JmjN"/>
    <property type="match status" value="1"/>
</dbReference>
<sequence>MLAPPLPRHVPGLGQDLRGPRGDVQVHASWDGAEHRTQSSVDAAPLPASDTKAAPPSLDNIQPAYYYPMDAYAEENTHGTPPEHGIPVFTPTMAQFQDFYTFCQAIDRFGMQSGIVKIIPPQEWIDALPSIAAGQSSNAPAIDKVHIRNAIQQHFIPAGPGQWKQANVTRTSKVWDAKQWADVCNDAAQRGPSMSRIQRKVEADREAERMHAQSRAYENAPASAPVSQGGVRTRSAGSGAEVCAPSKHAKSNRKTSAGEWQAFDFRRAWTQEALLDAERAAGIAPPSPAAWDVAACRAIESEYWRSLNFGRPPMYGADLQGTLYDARTKSWNVGTLDSLLSRKLNHALPGVTTPYLYFGMWRASFAWHVEDMDLYSINYLHFGAPKQWYAIRQADRARFESVMAAAFPADSRQCAHFMRHKSFLASPSFLQSQGVRPLRLVQHAHEFVITYPYGYHAGYNLGFNCAESVNFALPSWVEIGRAADYCKCALAQESVHFDVDEILGRPPAPPAAHGAPRKRRKVKDAEAGGGAYVCVFCTASDAHDRARLRTDAVQALEQAPASKKSVAALQDGAVYAHRICAGFLPETWLDATGEYIEGAAAIEPARWALKCQLCKDPDGAKHGAKIQCTKGKCTRTAHVGCALEQDSGWFLDFHNAETADVEGPVALCRAHNPRHAKEEAQRKEDALRLRIHEIELGTWIDVKCGGSVWAAKLCGVDDAARRVLVQDAEGEQAQPIPWTHVVPKRAERSVERESQAYVLECTLPVRRVHGRKSREYAV</sequence>
<dbReference type="Gene3D" id="2.60.120.650">
    <property type="entry name" value="Cupin"/>
    <property type="match status" value="2"/>
</dbReference>
<dbReference type="Pfam" id="PF13832">
    <property type="entry name" value="zf-HC5HC2H_2"/>
    <property type="match status" value="1"/>
</dbReference>
<dbReference type="GO" id="GO:0005634">
    <property type="term" value="C:nucleus"/>
    <property type="evidence" value="ECO:0007669"/>
    <property type="project" value="TreeGrafter"/>
</dbReference>
<dbReference type="CDD" id="cd15571">
    <property type="entry name" value="ePHD"/>
    <property type="match status" value="1"/>
</dbReference>
<dbReference type="GO" id="GO:0140684">
    <property type="term" value="F:histone H3K9me2/H3K9me3 demethylase activity"/>
    <property type="evidence" value="ECO:0007669"/>
    <property type="project" value="UniProtKB-EC"/>
</dbReference>
<dbReference type="Pfam" id="PF02373">
    <property type="entry name" value="JmjC"/>
    <property type="match status" value="1"/>
</dbReference>
<gene>
    <name evidence="11" type="ORF">MVES_002570</name>
</gene>
<dbReference type="PANTHER" id="PTHR10694">
    <property type="entry name" value="LYSINE-SPECIFIC DEMETHYLASE"/>
    <property type="match status" value="1"/>
</dbReference>
<dbReference type="Gene3D" id="3.30.40.10">
    <property type="entry name" value="Zinc/RING finger domain, C3HC4 (zinc finger)"/>
    <property type="match status" value="1"/>
</dbReference>
<dbReference type="Proteomes" id="UP000232875">
    <property type="component" value="Unassembled WGS sequence"/>
</dbReference>
<evidence type="ECO:0000259" key="9">
    <source>
        <dbReference type="PROSITE" id="PS51184"/>
    </source>
</evidence>
<keyword evidence="4" id="KW-0863">Zinc-finger</keyword>
<evidence type="ECO:0000256" key="1">
    <source>
        <dbReference type="ARBA" id="ARBA00009711"/>
    </source>
</evidence>
<dbReference type="InterPro" id="IPR003349">
    <property type="entry name" value="JmjN"/>
</dbReference>
<feature type="region of interest" description="Disordered" evidence="7">
    <location>
        <begin position="210"/>
        <end position="255"/>
    </location>
</feature>
<keyword evidence="12" id="KW-1185">Reference proteome</keyword>
<evidence type="ECO:0000259" key="8">
    <source>
        <dbReference type="PROSITE" id="PS51183"/>
    </source>
</evidence>
<evidence type="ECO:0000256" key="2">
    <source>
        <dbReference type="ARBA" id="ARBA00012900"/>
    </source>
</evidence>
<evidence type="ECO:0000259" key="10">
    <source>
        <dbReference type="PROSITE" id="PS51805"/>
    </source>
</evidence>
<dbReference type="OrthoDB" id="9547406at2759"/>
<accession>A0A2N1JB83</accession>
<dbReference type="GO" id="GO:0008270">
    <property type="term" value="F:zinc ion binding"/>
    <property type="evidence" value="ECO:0007669"/>
    <property type="project" value="UniProtKB-KW"/>
</dbReference>
<dbReference type="PROSITE" id="PS51184">
    <property type="entry name" value="JMJC"/>
    <property type="match status" value="1"/>
</dbReference>
<keyword evidence="5" id="KW-0862">Zinc</keyword>
<dbReference type="GO" id="GO:0051864">
    <property type="term" value="F:histone H3K36 demethylase activity"/>
    <property type="evidence" value="ECO:0007669"/>
    <property type="project" value="TreeGrafter"/>
</dbReference>
<comment type="catalytic activity">
    <reaction evidence="6">
        <text>N(6),N(6),N(6)-trimethyl-L-lysyl(9)-[histone H3] + 2 2-oxoglutarate + 2 O2 = N(6)-methyl-L-lysyl(9)-[histone H3] + 2 formaldehyde + 2 succinate + 2 CO2</text>
        <dbReference type="Rhea" id="RHEA:60200"/>
        <dbReference type="Rhea" id="RHEA-COMP:15538"/>
        <dbReference type="Rhea" id="RHEA-COMP:15542"/>
        <dbReference type="ChEBI" id="CHEBI:15379"/>
        <dbReference type="ChEBI" id="CHEBI:16526"/>
        <dbReference type="ChEBI" id="CHEBI:16810"/>
        <dbReference type="ChEBI" id="CHEBI:16842"/>
        <dbReference type="ChEBI" id="CHEBI:30031"/>
        <dbReference type="ChEBI" id="CHEBI:61929"/>
        <dbReference type="ChEBI" id="CHEBI:61961"/>
        <dbReference type="EC" id="1.14.11.66"/>
    </reaction>
</comment>
<evidence type="ECO:0000256" key="6">
    <source>
        <dbReference type="ARBA" id="ARBA00049349"/>
    </source>
</evidence>
<name>A0A2N1JB83_9BASI</name>
<evidence type="ECO:0000256" key="5">
    <source>
        <dbReference type="ARBA" id="ARBA00022833"/>
    </source>
</evidence>
<protein>
    <recommendedName>
        <fullName evidence="2">[histone H3]-trimethyl-L-lysine(9) demethylase</fullName>
        <ecNumber evidence="2">1.14.11.66</ecNumber>
    </recommendedName>
</protein>
<feature type="domain" description="PHD-type" evidence="10">
    <location>
        <begin position="531"/>
        <end position="672"/>
    </location>
</feature>
<evidence type="ECO:0000313" key="11">
    <source>
        <dbReference type="EMBL" id="PKI83772.1"/>
    </source>
</evidence>
<feature type="region of interest" description="Disordered" evidence="7">
    <location>
        <begin position="1"/>
        <end position="55"/>
    </location>
</feature>
<dbReference type="SMART" id="SM00558">
    <property type="entry name" value="JmjC"/>
    <property type="match status" value="1"/>
</dbReference>
<organism evidence="11 12">
    <name type="scientific">Malassezia vespertilionis</name>
    <dbReference type="NCBI Taxonomy" id="2020962"/>
    <lineage>
        <taxon>Eukaryota</taxon>
        <taxon>Fungi</taxon>
        <taxon>Dikarya</taxon>
        <taxon>Basidiomycota</taxon>
        <taxon>Ustilaginomycotina</taxon>
        <taxon>Malasseziomycetes</taxon>
        <taxon>Malasseziales</taxon>
        <taxon>Malasseziaceae</taxon>
        <taxon>Malassezia</taxon>
    </lineage>
</organism>
<dbReference type="STRING" id="2020962.A0A2N1JB83"/>
<dbReference type="EC" id="1.14.11.66" evidence="2"/>